<evidence type="ECO:0000256" key="2">
    <source>
        <dbReference type="ARBA" id="ARBA00022737"/>
    </source>
</evidence>
<dbReference type="PANTHER" id="PTHR11364">
    <property type="entry name" value="THIOSULFATE SULFERTANSFERASE"/>
    <property type="match status" value="1"/>
</dbReference>
<evidence type="ECO:0000313" key="4">
    <source>
        <dbReference type="EMBL" id="RCS70329.1"/>
    </source>
</evidence>
<dbReference type="InterPro" id="IPR036873">
    <property type="entry name" value="Rhodanese-like_dom_sf"/>
</dbReference>
<dbReference type="AlphaFoldDB" id="A0A368LHU6"/>
<evidence type="ECO:0000259" key="3">
    <source>
        <dbReference type="PROSITE" id="PS50206"/>
    </source>
</evidence>
<dbReference type="Pfam" id="PF00581">
    <property type="entry name" value="Rhodanese"/>
    <property type="match status" value="2"/>
</dbReference>
<sequence length="283" mass="31643">MNSTYPMISPTWLFDHFSDENLILLDATTTHAVVGEQLESPRAYLPNSQAFDIENVFVDLENPLPNTIPSADKFTQEVKQLGIHTESTVVLYDARGLYSAPRAWWIFKSMGFEQVYVLDGGISRWQALGYPLVDKLLAPEQKALGNFKATFHQEMVYCAEAVLNAIDDSDKQIIDVRSNERFMGVVKEPREGMRAGHIPTSINLPFGLILDGHRYKSVEELKVIFADHQLDYDKKQIFSCGSGLTACIVLLAAYISGFPNLAVYDGSWAEWGANSNLPIESNS</sequence>
<proteinExistence type="predicted"/>
<organism evidence="4 5">
    <name type="scientific">Vibrio casei</name>
    <dbReference type="NCBI Taxonomy" id="673372"/>
    <lineage>
        <taxon>Bacteria</taxon>
        <taxon>Pseudomonadati</taxon>
        <taxon>Pseudomonadota</taxon>
        <taxon>Gammaproteobacteria</taxon>
        <taxon>Vibrionales</taxon>
        <taxon>Vibrionaceae</taxon>
        <taxon>Vibrio</taxon>
    </lineage>
</organism>
<dbReference type="CDD" id="cd01448">
    <property type="entry name" value="TST_Repeat_1"/>
    <property type="match status" value="1"/>
</dbReference>
<reference evidence="4 5" key="1">
    <citation type="journal article" date="2017" name="Elife">
        <title>Extensive horizontal gene transfer in cheese-associated bacteria.</title>
        <authorList>
            <person name="Bonham K.S."/>
            <person name="Wolfe B.E."/>
            <person name="Dutton R.J."/>
        </authorList>
    </citation>
    <scope>NUCLEOTIDE SEQUENCE [LARGE SCALE GENOMIC DNA]</scope>
    <source>
        <strain evidence="4 5">JB196</strain>
    </source>
</reference>
<dbReference type="SMART" id="SM00450">
    <property type="entry name" value="RHOD"/>
    <property type="match status" value="2"/>
</dbReference>
<dbReference type="FunFam" id="3.40.250.10:FF:000001">
    <property type="entry name" value="Sulfurtransferase"/>
    <property type="match status" value="1"/>
</dbReference>
<dbReference type="PROSITE" id="PS50206">
    <property type="entry name" value="RHODANESE_3"/>
    <property type="match status" value="2"/>
</dbReference>
<dbReference type="SUPFAM" id="SSF52821">
    <property type="entry name" value="Rhodanese/Cell cycle control phosphatase"/>
    <property type="match status" value="2"/>
</dbReference>
<protein>
    <submittedName>
        <fullName evidence="4">Sulfurtransferase</fullName>
    </submittedName>
</protein>
<dbReference type="Gene3D" id="3.40.250.10">
    <property type="entry name" value="Rhodanese-like domain"/>
    <property type="match status" value="2"/>
</dbReference>
<feature type="domain" description="Rhodanese" evidence="3">
    <location>
        <begin position="18"/>
        <end position="134"/>
    </location>
</feature>
<dbReference type="GeneID" id="303189809"/>
<accession>A0A368LHU6</accession>
<keyword evidence="2" id="KW-0677">Repeat</keyword>
<name>A0A368LHU6_9VIBR</name>
<dbReference type="Proteomes" id="UP000252479">
    <property type="component" value="Unassembled WGS sequence"/>
</dbReference>
<keyword evidence="5" id="KW-1185">Reference proteome</keyword>
<dbReference type="EMBL" id="QPGL01000002">
    <property type="protein sequence ID" value="RCS70329.1"/>
    <property type="molecule type" value="Genomic_DNA"/>
</dbReference>
<dbReference type="RefSeq" id="WP_086958715.1">
    <property type="nucleotide sequence ID" value="NZ_AP018681.1"/>
</dbReference>
<dbReference type="InterPro" id="IPR045078">
    <property type="entry name" value="TST/MPST-like"/>
</dbReference>
<dbReference type="GO" id="GO:0004792">
    <property type="term" value="F:thiosulfate-cyanide sulfurtransferase activity"/>
    <property type="evidence" value="ECO:0007669"/>
    <property type="project" value="TreeGrafter"/>
</dbReference>
<dbReference type="OrthoDB" id="9781034at2"/>
<keyword evidence="1 4" id="KW-0808">Transferase</keyword>
<dbReference type="CDD" id="cd01449">
    <property type="entry name" value="TST_Repeat_2"/>
    <property type="match status" value="1"/>
</dbReference>
<evidence type="ECO:0000313" key="5">
    <source>
        <dbReference type="Proteomes" id="UP000252479"/>
    </source>
</evidence>
<evidence type="ECO:0000256" key="1">
    <source>
        <dbReference type="ARBA" id="ARBA00022679"/>
    </source>
</evidence>
<dbReference type="InterPro" id="IPR001763">
    <property type="entry name" value="Rhodanese-like_dom"/>
</dbReference>
<dbReference type="PANTHER" id="PTHR11364:SF27">
    <property type="entry name" value="SULFURTRANSFERASE"/>
    <property type="match status" value="1"/>
</dbReference>
<gene>
    <name evidence="4" type="ORF">CIK83_12855</name>
</gene>
<feature type="domain" description="Rhodanese" evidence="3">
    <location>
        <begin position="167"/>
        <end position="280"/>
    </location>
</feature>
<comment type="caution">
    <text evidence="4">The sequence shown here is derived from an EMBL/GenBank/DDBJ whole genome shotgun (WGS) entry which is preliminary data.</text>
</comment>